<protein>
    <recommendedName>
        <fullName evidence="4">tRNA pseudouridine synthase A</fullName>
        <ecNumber evidence="4">5.4.99.12</ecNumber>
    </recommendedName>
    <alternativeName>
        <fullName evidence="4">tRNA pseudouridine(38-40) synthase</fullName>
    </alternativeName>
    <alternativeName>
        <fullName evidence="4">tRNA pseudouridylate synthase I</fullName>
    </alternativeName>
    <alternativeName>
        <fullName evidence="4">tRNA-uridine isomerase I</fullName>
    </alternativeName>
</protein>
<dbReference type="GO" id="GO:0160147">
    <property type="term" value="F:tRNA pseudouridine(38-40) synthase activity"/>
    <property type="evidence" value="ECO:0007669"/>
    <property type="project" value="UniProtKB-EC"/>
</dbReference>
<dbReference type="InterPro" id="IPR001406">
    <property type="entry name" value="PsdUridine_synth_TruA"/>
</dbReference>
<feature type="binding site" evidence="4 6">
    <location>
        <position position="137"/>
    </location>
    <ligand>
        <name>substrate</name>
    </ligand>
</feature>
<evidence type="ECO:0000256" key="2">
    <source>
        <dbReference type="ARBA" id="ARBA00022694"/>
    </source>
</evidence>
<dbReference type="Pfam" id="PF01416">
    <property type="entry name" value="PseudoU_synth_1"/>
    <property type="match status" value="2"/>
</dbReference>
<evidence type="ECO:0000256" key="3">
    <source>
        <dbReference type="ARBA" id="ARBA00023235"/>
    </source>
</evidence>
<comment type="similarity">
    <text evidence="1 4 7">Belongs to the tRNA pseudouridine synthase TruA family.</text>
</comment>
<proteinExistence type="inferred from homology"/>
<comment type="catalytic activity">
    <reaction evidence="4 7">
        <text>uridine(38/39/40) in tRNA = pseudouridine(38/39/40) in tRNA</text>
        <dbReference type="Rhea" id="RHEA:22376"/>
        <dbReference type="Rhea" id="RHEA-COMP:10085"/>
        <dbReference type="Rhea" id="RHEA-COMP:10087"/>
        <dbReference type="ChEBI" id="CHEBI:65314"/>
        <dbReference type="ChEBI" id="CHEBI:65315"/>
        <dbReference type="EC" id="5.4.99.12"/>
    </reaction>
</comment>
<dbReference type="SUPFAM" id="SSF55120">
    <property type="entry name" value="Pseudouridine synthase"/>
    <property type="match status" value="1"/>
</dbReference>
<keyword evidence="2 4" id="KW-0819">tRNA processing</keyword>
<dbReference type="InterPro" id="IPR020095">
    <property type="entry name" value="PsdUridine_synth_TruA_C"/>
</dbReference>
<dbReference type="InterPro" id="IPR020094">
    <property type="entry name" value="TruA/RsuA/RluB/E/F_N"/>
</dbReference>
<accession>A0A543Q406</accession>
<organism evidence="9 10">
    <name type="scientific">Acidithiobacillus thiooxidans ATCC 19377</name>
    <dbReference type="NCBI Taxonomy" id="637390"/>
    <lineage>
        <taxon>Bacteria</taxon>
        <taxon>Pseudomonadati</taxon>
        <taxon>Pseudomonadota</taxon>
        <taxon>Acidithiobacillia</taxon>
        <taxon>Acidithiobacillales</taxon>
        <taxon>Acidithiobacillaceae</taxon>
        <taxon>Acidithiobacillus</taxon>
    </lineage>
</organism>
<comment type="subunit">
    <text evidence="4">Homodimer.</text>
</comment>
<name>A0A543Q406_ACITH</name>
<evidence type="ECO:0000256" key="4">
    <source>
        <dbReference type="HAMAP-Rule" id="MF_00171"/>
    </source>
</evidence>
<comment type="caution">
    <text evidence="4">Lacks conserved residue(s) required for the propagation of feature annotation.</text>
</comment>
<evidence type="ECO:0000256" key="7">
    <source>
        <dbReference type="RuleBase" id="RU003792"/>
    </source>
</evidence>
<dbReference type="Gene3D" id="3.30.70.660">
    <property type="entry name" value="Pseudouridine synthase I, catalytic domain, C-terminal subdomain"/>
    <property type="match status" value="1"/>
</dbReference>
<evidence type="ECO:0000259" key="8">
    <source>
        <dbReference type="Pfam" id="PF01416"/>
    </source>
</evidence>
<dbReference type="NCBIfam" id="TIGR00071">
    <property type="entry name" value="hisT_truA"/>
    <property type="match status" value="1"/>
</dbReference>
<comment type="function">
    <text evidence="4">Formation of pseudouridine at positions 38, 39 and 40 in the anticodon stem and loop of transfer RNAs.</text>
</comment>
<evidence type="ECO:0000256" key="1">
    <source>
        <dbReference type="ARBA" id="ARBA00009375"/>
    </source>
</evidence>
<dbReference type="PANTHER" id="PTHR11142:SF0">
    <property type="entry name" value="TRNA PSEUDOURIDINE SYNTHASE-LIKE 1"/>
    <property type="match status" value="1"/>
</dbReference>
<dbReference type="InterPro" id="IPR020097">
    <property type="entry name" value="PsdUridine_synth_TruA_a/b_dom"/>
</dbReference>
<dbReference type="GO" id="GO:0003723">
    <property type="term" value="F:RNA binding"/>
    <property type="evidence" value="ECO:0007669"/>
    <property type="project" value="InterPro"/>
</dbReference>
<dbReference type="FunFam" id="3.30.70.580:FF:000001">
    <property type="entry name" value="tRNA pseudouridine synthase A"/>
    <property type="match status" value="1"/>
</dbReference>
<feature type="domain" description="Pseudouridine synthase I TruA alpha/beta" evidence="8">
    <location>
        <begin position="170"/>
        <end position="272"/>
    </location>
</feature>
<dbReference type="EMBL" id="SZUV01000001">
    <property type="protein sequence ID" value="TQN51066.1"/>
    <property type="molecule type" value="Genomic_DNA"/>
</dbReference>
<dbReference type="InterPro" id="IPR020103">
    <property type="entry name" value="PsdUridine_synth_cat_dom_sf"/>
</dbReference>
<comment type="caution">
    <text evidence="9">The sequence shown here is derived from an EMBL/GenBank/DDBJ whole genome shotgun (WGS) entry which is preliminary data.</text>
</comment>
<dbReference type="CDD" id="cd02570">
    <property type="entry name" value="PseudoU_synth_EcTruA"/>
    <property type="match status" value="1"/>
</dbReference>
<evidence type="ECO:0000256" key="5">
    <source>
        <dbReference type="PIRSR" id="PIRSR001430-1"/>
    </source>
</evidence>
<feature type="active site" description="Nucleophile" evidence="4 5">
    <location>
        <position position="79"/>
    </location>
</feature>
<dbReference type="Proteomes" id="UP000315403">
    <property type="component" value="Unassembled WGS sequence"/>
</dbReference>
<dbReference type="Gene3D" id="3.30.70.580">
    <property type="entry name" value="Pseudouridine synthase I, catalytic domain, N-terminal subdomain"/>
    <property type="match status" value="1"/>
</dbReference>
<evidence type="ECO:0000313" key="9">
    <source>
        <dbReference type="EMBL" id="TQN51066.1"/>
    </source>
</evidence>
<gene>
    <name evidence="4 9" type="primary">truA</name>
    <name evidence="9" type="ORF">DLNHIDIE_00931</name>
</gene>
<reference evidence="9 10" key="1">
    <citation type="submission" date="2019-03" db="EMBL/GenBank/DDBJ databases">
        <title>New insights into Acidothiobacillus thiooxidans sulfur metabolism through coupled gene expression, solution geochemistry, microscopy and spectroscopy analyses.</title>
        <authorList>
            <person name="Camacho D."/>
            <person name="Frazao R."/>
            <person name="Fouillen A."/>
            <person name="Nanci A."/>
            <person name="Lang B.F."/>
            <person name="Apte S.C."/>
            <person name="Baron C."/>
            <person name="Warren L.A."/>
        </authorList>
    </citation>
    <scope>NUCLEOTIDE SEQUENCE [LARGE SCALE GENOMIC DNA]</scope>
    <source>
        <strain evidence="9 10">ATCC 19377</strain>
    </source>
</reference>
<dbReference type="EC" id="5.4.99.12" evidence="4"/>
<dbReference type="AlphaFoldDB" id="A0A543Q406"/>
<dbReference type="PIRSF" id="PIRSF001430">
    <property type="entry name" value="tRNA_psdUrid_synth"/>
    <property type="match status" value="1"/>
</dbReference>
<dbReference type="PANTHER" id="PTHR11142">
    <property type="entry name" value="PSEUDOURIDYLATE SYNTHASE"/>
    <property type="match status" value="1"/>
</dbReference>
<evidence type="ECO:0000256" key="6">
    <source>
        <dbReference type="PIRSR" id="PIRSR001430-2"/>
    </source>
</evidence>
<evidence type="ECO:0000313" key="10">
    <source>
        <dbReference type="Proteomes" id="UP000315403"/>
    </source>
</evidence>
<feature type="domain" description="Pseudouridine synthase I TruA alpha/beta" evidence="8">
    <location>
        <begin position="36"/>
        <end position="130"/>
    </location>
</feature>
<dbReference type="HAMAP" id="MF_00171">
    <property type="entry name" value="TruA"/>
    <property type="match status" value="1"/>
</dbReference>
<dbReference type="GO" id="GO:0031119">
    <property type="term" value="P:tRNA pseudouridine synthesis"/>
    <property type="evidence" value="ECO:0007669"/>
    <property type="project" value="UniProtKB-UniRule"/>
</dbReference>
<sequence>MLSAKKPRKCSKTCNLSPDVLADTPRPGIRWALGVEYDGNGFCGWQRQLGQASVQQSLEEALSRLAGTAIPVTVAGRTDTGVHALCQVVHFDAPVQRSAESWLRATNTYLPDGVAVRWAQPVSAHFHARFSATARRYRYVILNRREKSALWRHHTAWVYSPLAIEPMQVAADLLLGTHDFSAFRASSCQANSPVRSLHRLTVSQRGDLISIDAEANGFLHHMVRNLAGVLIAIGRGDQSPQWAAEVLASRDRCQAGVTAPPGGLYFVAPRYPDEFALPVDAVDPGFLTGT</sequence>
<keyword evidence="3 4" id="KW-0413">Isomerase</keyword>